<evidence type="ECO:0000256" key="10">
    <source>
        <dbReference type="SAM" id="MobiDB-lite"/>
    </source>
</evidence>
<dbReference type="Gene3D" id="1.10.220.160">
    <property type="match status" value="1"/>
</dbReference>
<dbReference type="Pfam" id="PF02064">
    <property type="entry name" value="MAS20"/>
    <property type="match status" value="1"/>
</dbReference>
<evidence type="ECO:0000256" key="3">
    <source>
        <dbReference type="ARBA" id="ARBA00022448"/>
    </source>
</evidence>
<dbReference type="GO" id="GO:0006886">
    <property type="term" value="P:intracellular protein transport"/>
    <property type="evidence" value="ECO:0007669"/>
    <property type="project" value="InterPro"/>
</dbReference>
<dbReference type="Pfam" id="PF00856">
    <property type="entry name" value="SET"/>
    <property type="match status" value="1"/>
</dbReference>
<dbReference type="GeneID" id="24100490"/>
<dbReference type="OrthoDB" id="2154253at2759"/>
<reference evidence="12 13" key="1">
    <citation type="journal article" date="2012" name="Appl. Environ. Microbiol.">
        <title>Short-read sequencing for genomic analysis of the brown rot fungus Fibroporia radiculosa.</title>
        <authorList>
            <person name="Tang J.D."/>
            <person name="Perkins A.D."/>
            <person name="Sonstegard T.S."/>
            <person name="Schroeder S.G."/>
            <person name="Burgess S.C."/>
            <person name="Diehl S.V."/>
        </authorList>
    </citation>
    <scope>NUCLEOTIDE SEQUENCE [LARGE SCALE GENOMIC DNA]</scope>
    <source>
        <strain evidence="12 13">TFFH 294</strain>
    </source>
</reference>
<evidence type="ECO:0000256" key="5">
    <source>
        <dbReference type="ARBA" id="ARBA00022787"/>
    </source>
</evidence>
<keyword evidence="4" id="KW-0812">Transmembrane</keyword>
<dbReference type="InterPro" id="IPR023392">
    <property type="entry name" value="Tom20_dom_sf"/>
</dbReference>
<evidence type="ECO:0000256" key="9">
    <source>
        <dbReference type="ARBA" id="ARBA00023136"/>
    </source>
</evidence>
<dbReference type="PANTHER" id="PTHR12430">
    <property type="entry name" value="MITOCHONDRIAL IMPORT RECEPTOR SUBUNIT TOM20"/>
    <property type="match status" value="1"/>
</dbReference>
<dbReference type="Gene3D" id="6.10.140.2220">
    <property type="match status" value="1"/>
</dbReference>
<keyword evidence="5" id="KW-1000">Mitochondrion outer membrane</keyword>
<comment type="similarity">
    <text evidence="2">Belongs to the Tom20 family.</text>
</comment>
<dbReference type="InterPro" id="IPR002056">
    <property type="entry name" value="MAS20"/>
</dbReference>
<dbReference type="STRING" id="599839.J4H4U1"/>
<dbReference type="InParanoid" id="J4H4U1"/>
<proteinExistence type="inferred from homology"/>
<dbReference type="InterPro" id="IPR046341">
    <property type="entry name" value="SET_dom_sf"/>
</dbReference>
<evidence type="ECO:0000313" key="12">
    <source>
        <dbReference type="EMBL" id="CCM05579.1"/>
    </source>
</evidence>
<feature type="compositionally biased region" description="Basic and acidic residues" evidence="10">
    <location>
        <begin position="455"/>
        <end position="473"/>
    </location>
</feature>
<evidence type="ECO:0000313" key="13">
    <source>
        <dbReference type="Proteomes" id="UP000006352"/>
    </source>
</evidence>
<dbReference type="CDD" id="cd20071">
    <property type="entry name" value="SET_SMYD"/>
    <property type="match status" value="1"/>
</dbReference>
<dbReference type="PRINTS" id="PR00351">
    <property type="entry name" value="OM20RECEPTOR"/>
</dbReference>
<keyword evidence="8" id="KW-0496">Mitochondrion</keyword>
<dbReference type="AlphaFoldDB" id="J4H4U1"/>
<keyword evidence="7" id="KW-1133">Transmembrane helix</keyword>
<dbReference type="PROSITE" id="PS50280">
    <property type="entry name" value="SET"/>
    <property type="match status" value="1"/>
</dbReference>
<feature type="region of interest" description="Disordered" evidence="10">
    <location>
        <begin position="455"/>
        <end position="479"/>
    </location>
</feature>
<sequence>MSSRTSAIFTLASVTVLGGLVAYAVYFDYKRRNDTEFRKQLKKDRKRVTKQTAQTQEPSDGATIEELRAALARVRSEDVPASAEAKEQYFMAQVGMGEQLCAQGPMFHMPAALSFYRALRVYPSPVELIAIYQSTVPPPVFKIVMELTNLDVSTPSSPPERSARTHSEASEEDETSPVRTGPPSETSSQEWDRLTDPGSQTPAVKARVEGYYEAFPPKSMNVSVLPAPSDPTKVRKVLVVTRNFEAGDVIYKEQPVVAVLDADLQGKEAYCSHCLRHIQKGMAIRPDQDRLGSVYCSKDCQVKAKVESQNLLFGLEPVLPAELDKGMSLLTRPQRDAAQAKYAAHLKSGGRSVPLLAARFVAKQVVIETAKMMPVKTGPLADELTAASASEYSLYDHLERLRFVEGKANEEGTSLLCDVLGAALPGLEKSLTEERHAVYQGKMAYNAIGVCYSGGRDDKPTPTERPEDQEHTRTPYGTSRQIGSGLYLVSSYIAHSCDPSARPSFSSGTSELTLIATRPLKEGDEITMAYVDISQHTEETPVEARRRRRVELARGWRFKCECSRCVSETADGHESDVGIEKDESKVEEVVTRVETGSGAETFLQDPA</sequence>
<feature type="region of interest" description="Disordered" evidence="10">
    <location>
        <begin position="152"/>
        <end position="202"/>
    </location>
</feature>
<dbReference type="Gene3D" id="2.170.270.10">
    <property type="entry name" value="SET domain"/>
    <property type="match status" value="1"/>
</dbReference>
<dbReference type="SUPFAM" id="SSF47157">
    <property type="entry name" value="Mitochondrial import receptor subunit Tom20"/>
    <property type="match status" value="1"/>
</dbReference>
<feature type="region of interest" description="Disordered" evidence="10">
    <location>
        <begin position="40"/>
        <end position="60"/>
    </location>
</feature>
<dbReference type="GO" id="GO:0005742">
    <property type="term" value="C:mitochondrial outer membrane translocase complex"/>
    <property type="evidence" value="ECO:0007669"/>
    <property type="project" value="InterPro"/>
</dbReference>
<dbReference type="GO" id="GO:0008320">
    <property type="term" value="F:protein transmembrane transporter activity"/>
    <property type="evidence" value="ECO:0007669"/>
    <property type="project" value="TreeGrafter"/>
</dbReference>
<evidence type="ECO:0000259" key="11">
    <source>
        <dbReference type="PROSITE" id="PS50280"/>
    </source>
</evidence>
<dbReference type="RefSeq" id="XP_012184862.1">
    <property type="nucleotide sequence ID" value="XM_012329472.1"/>
</dbReference>
<keyword evidence="9" id="KW-0472">Membrane</keyword>
<dbReference type="Proteomes" id="UP000006352">
    <property type="component" value="Unassembled WGS sequence"/>
</dbReference>
<dbReference type="EMBL" id="HE797195">
    <property type="protein sequence ID" value="CCM05579.1"/>
    <property type="molecule type" value="Genomic_DNA"/>
</dbReference>
<evidence type="ECO:0000256" key="8">
    <source>
        <dbReference type="ARBA" id="ARBA00023128"/>
    </source>
</evidence>
<dbReference type="GO" id="GO:0016031">
    <property type="term" value="P:tRNA import into mitochondrion"/>
    <property type="evidence" value="ECO:0007669"/>
    <property type="project" value="TreeGrafter"/>
</dbReference>
<dbReference type="GO" id="GO:0030150">
    <property type="term" value="P:protein import into mitochondrial matrix"/>
    <property type="evidence" value="ECO:0007669"/>
    <property type="project" value="TreeGrafter"/>
</dbReference>
<gene>
    <name evidence="12" type="ORF">FIBRA_07806</name>
</gene>
<keyword evidence="13" id="KW-1185">Reference proteome</keyword>
<dbReference type="HOGENOM" id="CLU_016261_1_0_1"/>
<dbReference type="SUPFAM" id="SSF82199">
    <property type="entry name" value="SET domain"/>
    <property type="match status" value="1"/>
</dbReference>
<feature type="compositionally biased region" description="Basic residues" evidence="10">
    <location>
        <begin position="40"/>
        <end position="49"/>
    </location>
</feature>
<accession>J4H4U1</accession>
<comment type="subcellular location">
    <subcellularLocation>
        <location evidence="1">Mitochondrion outer membrane</location>
        <topology evidence="1">Single-pass membrane protein</topology>
    </subcellularLocation>
</comment>
<evidence type="ECO:0000256" key="2">
    <source>
        <dbReference type="ARBA" id="ARBA00005792"/>
    </source>
</evidence>
<dbReference type="PANTHER" id="PTHR12430:SF0">
    <property type="entry name" value="TRANSLOCASE OF OUTER MITOCHONDRIAL MEMBRANE 20"/>
    <property type="match status" value="1"/>
</dbReference>
<organism evidence="12 13">
    <name type="scientific">Fibroporia radiculosa</name>
    <dbReference type="NCBI Taxonomy" id="599839"/>
    <lineage>
        <taxon>Eukaryota</taxon>
        <taxon>Fungi</taxon>
        <taxon>Dikarya</taxon>
        <taxon>Basidiomycota</taxon>
        <taxon>Agaricomycotina</taxon>
        <taxon>Agaricomycetes</taxon>
        <taxon>Polyporales</taxon>
        <taxon>Fibroporiaceae</taxon>
        <taxon>Fibroporia</taxon>
    </lineage>
</organism>
<keyword evidence="6" id="KW-0653">Protein transport</keyword>
<evidence type="ECO:0000256" key="1">
    <source>
        <dbReference type="ARBA" id="ARBA00004572"/>
    </source>
</evidence>
<keyword evidence="3" id="KW-0813">Transport</keyword>
<evidence type="ECO:0000256" key="6">
    <source>
        <dbReference type="ARBA" id="ARBA00022927"/>
    </source>
</evidence>
<name>J4H4U1_9APHY</name>
<feature type="domain" description="SET" evidence="11">
    <location>
        <begin position="222"/>
        <end position="531"/>
    </location>
</feature>
<evidence type="ECO:0000256" key="7">
    <source>
        <dbReference type="ARBA" id="ARBA00022989"/>
    </source>
</evidence>
<evidence type="ECO:0000256" key="4">
    <source>
        <dbReference type="ARBA" id="ARBA00022692"/>
    </source>
</evidence>
<dbReference type="InterPro" id="IPR001214">
    <property type="entry name" value="SET_dom"/>
</dbReference>
<dbReference type="GO" id="GO:0030943">
    <property type="term" value="F:mitochondrion targeting sequence binding"/>
    <property type="evidence" value="ECO:0007669"/>
    <property type="project" value="TreeGrafter"/>
</dbReference>
<dbReference type="GO" id="GO:0006605">
    <property type="term" value="P:protein targeting"/>
    <property type="evidence" value="ECO:0007669"/>
    <property type="project" value="InterPro"/>
</dbReference>
<dbReference type="Gene3D" id="1.20.960.10">
    <property type="entry name" value="Mitochondrial outer membrane translocase complex, subunit Tom20 domain"/>
    <property type="match status" value="1"/>
</dbReference>
<protein>
    <recommendedName>
        <fullName evidence="11">SET domain-containing protein</fullName>
    </recommendedName>
</protein>